<reference evidence="2" key="1">
    <citation type="submission" date="2022-11" db="EMBL/GenBank/DDBJ databases">
        <title>Larsenimonas rhizosphaerae sp. nov., isolated from a tidal mudflat.</title>
        <authorList>
            <person name="Lee S.D."/>
            <person name="Kim I.S."/>
        </authorList>
    </citation>
    <scope>NUCLEOTIDE SEQUENCE</scope>
    <source>
        <strain evidence="2">GH2-1</strain>
    </source>
</reference>
<dbReference type="RefSeq" id="WP_250936537.1">
    <property type="nucleotide sequence ID" value="NZ_JAMLJK010000001.1"/>
</dbReference>
<comment type="caution">
    <text evidence="2">The sequence shown here is derived from an EMBL/GenBank/DDBJ whole genome shotgun (WGS) entry which is preliminary data.</text>
</comment>
<proteinExistence type="predicted"/>
<feature type="compositionally biased region" description="Basic and acidic residues" evidence="1">
    <location>
        <begin position="14"/>
        <end position="23"/>
    </location>
</feature>
<dbReference type="AlphaFoldDB" id="A0AA42CTH1"/>
<evidence type="ECO:0000313" key="2">
    <source>
        <dbReference type="EMBL" id="MCX2523204.1"/>
    </source>
</evidence>
<sequence length="81" mass="9160">MNAREYLARQGISLDKEEDKPNTLEEKAWARARASGAQRPRSGTPFDWEDWEHYHDELAGDAEALARKQIKRDDDGGSGST</sequence>
<organism evidence="2 3">
    <name type="scientific">Larsenimonas rhizosphaerae</name>
    <dbReference type="NCBI Taxonomy" id="2944682"/>
    <lineage>
        <taxon>Bacteria</taxon>
        <taxon>Pseudomonadati</taxon>
        <taxon>Pseudomonadota</taxon>
        <taxon>Gammaproteobacteria</taxon>
        <taxon>Oceanospirillales</taxon>
        <taxon>Halomonadaceae</taxon>
        <taxon>Larsenimonas</taxon>
    </lineage>
</organism>
<evidence type="ECO:0000256" key="1">
    <source>
        <dbReference type="SAM" id="MobiDB-lite"/>
    </source>
</evidence>
<gene>
    <name evidence="2" type="ORF">OQ287_03035</name>
</gene>
<name>A0AA42CTH1_9GAMM</name>
<keyword evidence="3" id="KW-1185">Reference proteome</keyword>
<dbReference type="Proteomes" id="UP001165678">
    <property type="component" value="Unassembled WGS sequence"/>
</dbReference>
<protein>
    <submittedName>
        <fullName evidence="2">Uncharacterized protein</fullName>
    </submittedName>
</protein>
<accession>A0AA42CTH1</accession>
<dbReference type="EMBL" id="JAPIVE010000001">
    <property type="protein sequence ID" value="MCX2523204.1"/>
    <property type="molecule type" value="Genomic_DNA"/>
</dbReference>
<feature type="region of interest" description="Disordered" evidence="1">
    <location>
        <begin position="1"/>
        <end position="23"/>
    </location>
</feature>
<evidence type="ECO:0000313" key="3">
    <source>
        <dbReference type="Proteomes" id="UP001165678"/>
    </source>
</evidence>